<dbReference type="InterPro" id="IPR003594">
    <property type="entry name" value="HATPase_dom"/>
</dbReference>
<keyword evidence="4" id="KW-0479">Metal-binding</keyword>
<dbReference type="RefSeq" id="WP_073625441.1">
    <property type="nucleotide sequence ID" value="NZ_FRXO01000001.1"/>
</dbReference>
<evidence type="ECO:0000259" key="14">
    <source>
        <dbReference type="PROSITE" id="PS50880"/>
    </source>
</evidence>
<dbReference type="SMART" id="SM00433">
    <property type="entry name" value="TOP2c"/>
    <property type="match status" value="1"/>
</dbReference>
<feature type="binding site" evidence="12">
    <location>
        <position position="90"/>
    </location>
    <ligand>
        <name>ATP</name>
        <dbReference type="ChEBI" id="CHEBI:30616"/>
    </ligand>
</feature>
<keyword evidence="6 12" id="KW-0067">ATP-binding</keyword>
<feature type="compositionally biased region" description="Low complexity" evidence="13">
    <location>
        <begin position="35"/>
        <end position="48"/>
    </location>
</feature>
<dbReference type="GO" id="GO:0003918">
    <property type="term" value="F:DNA topoisomerase type II (double strand cut, ATP-hydrolyzing) activity"/>
    <property type="evidence" value="ECO:0007669"/>
    <property type="project" value="UniProtKB-UniRule"/>
</dbReference>
<feature type="binding site" evidence="12">
    <location>
        <position position="390"/>
    </location>
    <ligand>
        <name>ATP</name>
        <dbReference type="ChEBI" id="CHEBI:30616"/>
    </ligand>
</feature>
<dbReference type="InterPro" id="IPR018522">
    <property type="entry name" value="TopoIIA_CS"/>
</dbReference>
<dbReference type="InterPro" id="IPR020568">
    <property type="entry name" value="Ribosomal_Su5_D2-typ_SF"/>
</dbReference>
<feature type="site" description="Interaction with DNA" evidence="12">
    <location>
        <position position="556"/>
    </location>
</feature>
<dbReference type="FunFam" id="3.30.565.10:FF:000002">
    <property type="entry name" value="DNA gyrase subunit B"/>
    <property type="match status" value="1"/>
</dbReference>
<reference evidence="15 16" key="1">
    <citation type="submission" date="2016-12" db="EMBL/GenBank/DDBJ databases">
        <authorList>
            <person name="Song W.-J."/>
            <person name="Kurnit D.M."/>
        </authorList>
    </citation>
    <scope>NUCLEOTIDE SEQUENCE [LARGE SCALE GENOMIC DNA]</scope>
    <source>
        <strain evidence="15 16">DSM 19599</strain>
    </source>
</reference>
<keyword evidence="5 12" id="KW-0547">Nucleotide-binding</keyword>
<feature type="binding site" evidence="12">
    <location>
        <begin position="159"/>
        <end position="165"/>
    </location>
    <ligand>
        <name>ATP</name>
        <dbReference type="ChEBI" id="CHEBI:30616"/>
    </ligand>
</feature>
<accession>A0A1M7Z6U9</accession>
<dbReference type="EMBL" id="FRXO01000001">
    <property type="protein sequence ID" value="SHO60500.1"/>
    <property type="molecule type" value="Genomic_DNA"/>
</dbReference>
<dbReference type="HAMAP" id="MF_00938">
    <property type="entry name" value="ParE_type1"/>
    <property type="match status" value="1"/>
</dbReference>
<comment type="similarity">
    <text evidence="3">Belongs to the type II topoisomerase GyrB family.</text>
</comment>
<dbReference type="SMART" id="SM00387">
    <property type="entry name" value="HATPase_c"/>
    <property type="match status" value="1"/>
</dbReference>
<comment type="cofactor">
    <cofactor evidence="2">
        <name>Mg(2+)</name>
        <dbReference type="ChEBI" id="CHEBI:18420"/>
    </cofactor>
</comment>
<dbReference type="GO" id="GO:0006265">
    <property type="term" value="P:DNA topological change"/>
    <property type="evidence" value="ECO:0007669"/>
    <property type="project" value="UniProtKB-UniRule"/>
</dbReference>
<dbReference type="InterPro" id="IPR013760">
    <property type="entry name" value="Topo_IIA-like_dom_sf"/>
</dbReference>
<evidence type="ECO:0000313" key="15">
    <source>
        <dbReference type="EMBL" id="SHO60500.1"/>
    </source>
</evidence>
<evidence type="ECO:0000256" key="10">
    <source>
        <dbReference type="ARBA" id="ARBA00023235"/>
    </source>
</evidence>
<dbReference type="SUPFAM" id="SSF55874">
    <property type="entry name" value="ATPase domain of HSP90 chaperone/DNA topoisomerase II/histidine kinase"/>
    <property type="match status" value="1"/>
</dbReference>
<evidence type="ECO:0000256" key="11">
    <source>
        <dbReference type="ARBA" id="ARBA00063644"/>
    </source>
</evidence>
<dbReference type="InterPro" id="IPR001241">
    <property type="entry name" value="Topo_IIA"/>
</dbReference>
<dbReference type="InterPro" id="IPR036890">
    <property type="entry name" value="HATPase_C_sf"/>
</dbReference>
<evidence type="ECO:0000256" key="3">
    <source>
        <dbReference type="ARBA" id="ARBA00010708"/>
    </source>
</evidence>
<protein>
    <recommendedName>
        <fullName evidence="12">DNA topoisomerase 4 subunit B</fullName>
        <ecNumber evidence="12">5.6.2.2</ecNumber>
    </recommendedName>
    <alternativeName>
        <fullName evidence="12">Topoisomerase IV subunit B</fullName>
    </alternativeName>
</protein>
<comment type="similarity">
    <text evidence="12">Belongs to the type II topoisomerase family. ParE type 1 subfamily.</text>
</comment>
<dbReference type="AlphaFoldDB" id="A0A1M7Z6U9"/>
<sequence>MNDEDLFAAPAPTPAPRAAEAEPAPARRAERRAAGAEAARQRQAAGEAGYTAADIEVLEGLEPVRRRPGMYIGGTDSKALHHLFAEVIDNSMDEAVAGHATWIEVEVGSDGSLAVTDNGRGIPVDPHPRFPDRSALEVIMTTLHAGGKFDSKVYETSGGLHGVGVSVVNALSVRLDVEVARGRRLYRQSFSRGKAVGPLVEAGEVMNRRGTTVRFLPDPEIFGADAHFQPSRLFAMARSKAYLFAGVEIRWRCALDRIEPAHPVPTEATFRFPGGLADYLGDRLTGIDRVVDTTFAGRTGRSGGHGAVEWAVAFVEDDGFVQSYCNTIPTVDGGTHEQGLRTALIKGIKTHAERTQNKRAANITTEDVGTSIGALLAVFIREPEFVGQTKEKLATVDAARIVEGAVRDAFEHWLVADPQRATALIDRIADKAEDRIRRRQEKEVARRSPTRRLRLPGKLADCTTNAASGTEIFIVEGDSAGGSAKQARNRSNQAILPLRGKILNVASAGRDKLGANQQLSDLITALGCGTRSAYRETDLRYERVILMTDADVDGAHIASLLVTFFYREMPELIRNGHLFLAAPPLYRLTQGARTLYARDDAEREHMIANVFDKRGKVDIGRFKGLGEMLPHQLRETTMDPKTRTLLRVEVDAENPAETVAAVERLMGTSAEARFRFIQEHAQFAHDLDI</sequence>
<feature type="binding site" evidence="12">
    <location>
        <position position="50"/>
    </location>
    <ligand>
        <name>ATP</name>
        <dbReference type="ChEBI" id="CHEBI:30616"/>
    </ligand>
</feature>
<dbReference type="SUPFAM" id="SSF56719">
    <property type="entry name" value="Type II DNA topoisomerase"/>
    <property type="match status" value="1"/>
</dbReference>
<proteinExistence type="inferred from homology"/>
<dbReference type="CDD" id="cd00822">
    <property type="entry name" value="TopoII_Trans_DNA_gyrase"/>
    <property type="match status" value="1"/>
</dbReference>
<dbReference type="InterPro" id="IPR014721">
    <property type="entry name" value="Ribsml_uS5_D2-typ_fold_subgr"/>
</dbReference>
<feature type="compositionally biased region" description="Basic and acidic residues" evidence="13">
    <location>
        <begin position="25"/>
        <end position="34"/>
    </location>
</feature>
<gene>
    <name evidence="12" type="primary">parE</name>
    <name evidence="15" type="ORF">SAMN02745172_00314</name>
</gene>
<dbReference type="PANTHER" id="PTHR45866:SF1">
    <property type="entry name" value="DNA GYRASE SUBUNIT B, MITOCHONDRIAL"/>
    <property type="match status" value="1"/>
</dbReference>
<dbReference type="PRINTS" id="PR01098">
    <property type="entry name" value="TOPISMRASE4B"/>
</dbReference>
<dbReference type="GO" id="GO:0005524">
    <property type="term" value="F:ATP binding"/>
    <property type="evidence" value="ECO:0007669"/>
    <property type="project" value="UniProtKB-UniRule"/>
</dbReference>
<dbReference type="Gene3D" id="3.30.565.10">
    <property type="entry name" value="Histidine kinase-like ATPase, C-terminal domain"/>
    <property type="match status" value="1"/>
</dbReference>
<keyword evidence="16" id="KW-1185">Reference proteome</keyword>
<dbReference type="Pfam" id="PF02518">
    <property type="entry name" value="HATPase_c"/>
    <property type="match status" value="1"/>
</dbReference>
<dbReference type="Gene3D" id="3.30.230.10">
    <property type="match status" value="1"/>
</dbReference>
<feature type="site" description="Interaction with DNA" evidence="12">
    <location>
        <position position="504"/>
    </location>
</feature>
<dbReference type="NCBIfam" id="TIGR01055">
    <property type="entry name" value="parE_Gneg"/>
    <property type="match status" value="1"/>
</dbReference>
<dbReference type="Pfam" id="PF00204">
    <property type="entry name" value="DNA_gyraseB"/>
    <property type="match status" value="1"/>
</dbReference>
<evidence type="ECO:0000256" key="9">
    <source>
        <dbReference type="ARBA" id="ARBA00023125"/>
    </source>
</evidence>
<dbReference type="InterPro" id="IPR002288">
    <property type="entry name" value="DNA_gyrase_B_C"/>
</dbReference>
<dbReference type="GO" id="GO:0005694">
    <property type="term" value="C:chromosome"/>
    <property type="evidence" value="ECO:0007669"/>
    <property type="project" value="InterPro"/>
</dbReference>
<dbReference type="CDD" id="cd16928">
    <property type="entry name" value="HATPase_GyrB-like"/>
    <property type="match status" value="1"/>
</dbReference>
<dbReference type="GO" id="GO:0003677">
    <property type="term" value="F:DNA binding"/>
    <property type="evidence" value="ECO:0007669"/>
    <property type="project" value="UniProtKB-UniRule"/>
</dbReference>
<feature type="region of interest" description="Disordered" evidence="13">
    <location>
        <begin position="1"/>
        <end position="48"/>
    </location>
</feature>
<keyword evidence="9 12" id="KW-0238">DNA-binding</keyword>
<feature type="binding site" evidence="12">
    <location>
        <position position="117"/>
    </location>
    <ligand>
        <name>ATP</name>
        <dbReference type="ChEBI" id="CHEBI:30616"/>
    </ligand>
</feature>
<comment type="function">
    <text evidence="12">Topoisomerase IV is essential for chromosome segregation. It relaxes supercoiled DNA. Performs the decatenation events required during the replication of a circular DNA molecule.</text>
</comment>
<evidence type="ECO:0000313" key="16">
    <source>
        <dbReference type="Proteomes" id="UP000186406"/>
    </source>
</evidence>
<evidence type="ECO:0000256" key="1">
    <source>
        <dbReference type="ARBA" id="ARBA00000185"/>
    </source>
</evidence>
<dbReference type="PRINTS" id="PR00418">
    <property type="entry name" value="TPI2FAMILY"/>
</dbReference>
<comment type="subunit">
    <text evidence="11 12">Heterotetramer composed of ParC and ParE.</text>
</comment>
<evidence type="ECO:0000256" key="5">
    <source>
        <dbReference type="ARBA" id="ARBA00022741"/>
    </source>
</evidence>
<dbReference type="InterPro" id="IPR005737">
    <property type="entry name" value="TopoIV_B_Gneg"/>
</dbReference>
<dbReference type="InterPro" id="IPR006171">
    <property type="entry name" value="TOPRIM_dom"/>
</dbReference>
<evidence type="ECO:0000256" key="13">
    <source>
        <dbReference type="SAM" id="MobiDB-lite"/>
    </source>
</evidence>
<feature type="site" description="Interaction with DNA" evidence="12">
    <location>
        <position position="673"/>
    </location>
</feature>
<dbReference type="OrthoDB" id="9802808at2"/>
<dbReference type="Pfam" id="PF00986">
    <property type="entry name" value="DNA_gyraseB_C"/>
    <property type="match status" value="1"/>
</dbReference>
<feature type="domain" description="Toprim" evidence="14">
    <location>
        <begin position="470"/>
        <end position="584"/>
    </location>
</feature>
<dbReference type="STRING" id="1123029.SAMN02745172_00314"/>
<dbReference type="SUPFAM" id="SSF54211">
    <property type="entry name" value="Ribosomal protein S5 domain 2-like"/>
    <property type="match status" value="1"/>
</dbReference>
<dbReference type="PANTHER" id="PTHR45866">
    <property type="entry name" value="DNA GYRASE/TOPOISOMERASE SUBUNIT B"/>
    <property type="match status" value="1"/>
</dbReference>
<dbReference type="InterPro" id="IPR013759">
    <property type="entry name" value="Topo_IIA_B_C"/>
</dbReference>
<keyword evidence="8 12" id="KW-0799">Topoisomerase</keyword>
<dbReference type="EC" id="5.6.2.2" evidence="12"/>
<evidence type="ECO:0000256" key="8">
    <source>
        <dbReference type="ARBA" id="ARBA00023029"/>
    </source>
</evidence>
<dbReference type="Proteomes" id="UP000186406">
    <property type="component" value="Unassembled WGS sequence"/>
</dbReference>
<dbReference type="PROSITE" id="PS00177">
    <property type="entry name" value="TOPOISOMERASE_II"/>
    <property type="match status" value="1"/>
</dbReference>
<dbReference type="FunFam" id="3.40.50.670:FF:000006">
    <property type="entry name" value="DNA topoisomerase (ATP-hydrolyzing)"/>
    <property type="match status" value="1"/>
</dbReference>
<comment type="catalytic activity">
    <reaction evidence="1 12">
        <text>ATP-dependent breakage, passage and rejoining of double-stranded DNA.</text>
        <dbReference type="EC" id="5.6.2.2"/>
    </reaction>
</comment>
<evidence type="ECO:0000256" key="7">
    <source>
        <dbReference type="ARBA" id="ARBA00022842"/>
    </source>
</evidence>
<dbReference type="Gene3D" id="3.40.50.670">
    <property type="match status" value="1"/>
</dbReference>
<keyword evidence="10 12" id="KW-0413">Isomerase</keyword>
<evidence type="ECO:0000256" key="4">
    <source>
        <dbReference type="ARBA" id="ARBA00022723"/>
    </source>
</evidence>
<dbReference type="InterPro" id="IPR013506">
    <property type="entry name" value="Topo_IIA_bsu_dom2"/>
</dbReference>
<evidence type="ECO:0000256" key="2">
    <source>
        <dbReference type="ARBA" id="ARBA00001946"/>
    </source>
</evidence>
<name>A0A1M7Z6U9_9HYPH</name>
<dbReference type="GO" id="GO:0046872">
    <property type="term" value="F:metal ion binding"/>
    <property type="evidence" value="ECO:0007669"/>
    <property type="project" value="UniProtKB-KW"/>
</dbReference>
<evidence type="ECO:0000256" key="6">
    <source>
        <dbReference type="ARBA" id="ARBA00022840"/>
    </source>
</evidence>
<dbReference type="GO" id="GO:0007059">
    <property type="term" value="P:chromosome segregation"/>
    <property type="evidence" value="ECO:0007669"/>
    <property type="project" value="UniProtKB-UniRule"/>
</dbReference>
<organism evidence="15 16">
    <name type="scientific">Pseudoxanthobacter soli DSM 19599</name>
    <dbReference type="NCBI Taxonomy" id="1123029"/>
    <lineage>
        <taxon>Bacteria</taxon>
        <taxon>Pseudomonadati</taxon>
        <taxon>Pseudomonadota</taxon>
        <taxon>Alphaproteobacteria</taxon>
        <taxon>Hyphomicrobiales</taxon>
        <taxon>Segnochrobactraceae</taxon>
        <taxon>Pseudoxanthobacter</taxon>
    </lineage>
</organism>
<evidence type="ECO:0000256" key="12">
    <source>
        <dbReference type="HAMAP-Rule" id="MF_00938"/>
    </source>
</evidence>
<keyword evidence="7" id="KW-0460">Magnesium</keyword>
<dbReference type="PROSITE" id="PS50880">
    <property type="entry name" value="TOPRIM"/>
    <property type="match status" value="1"/>
</dbReference>
<dbReference type="Pfam" id="PF01751">
    <property type="entry name" value="Toprim"/>
    <property type="match status" value="1"/>
</dbReference>